<dbReference type="PANTHER" id="PTHR43211">
    <property type="entry name" value="FUMARYLACETOACETATE HYDROLASE"/>
    <property type="match status" value="1"/>
</dbReference>
<dbReference type="Pfam" id="PF01557">
    <property type="entry name" value="FAA_hydrolase"/>
    <property type="match status" value="1"/>
</dbReference>
<accession>A0ABY2X1H8</accession>
<feature type="domain" description="Fumarylacetoacetase-like C-terminal" evidence="1">
    <location>
        <begin position="65"/>
        <end position="166"/>
    </location>
</feature>
<dbReference type="EMBL" id="VCPD01000002">
    <property type="protein sequence ID" value="TMV09084.1"/>
    <property type="molecule type" value="Genomic_DNA"/>
</dbReference>
<organism evidence="2 3">
    <name type="scientific">Ruegeria sediminis</name>
    <dbReference type="NCBI Taxonomy" id="2583820"/>
    <lineage>
        <taxon>Bacteria</taxon>
        <taxon>Pseudomonadati</taxon>
        <taxon>Pseudomonadota</taxon>
        <taxon>Alphaproteobacteria</taxon>
        <taxon>Rhodobacterales</taxon>
        <taxon>Roseobacteraceae</taxon>
        <taxon>Ruegeria</taxon>
    </lineage>
</organism>
<dbReference type="SUPFAM" id="SSF56529">
    <property type="entry name" value="FAH"/>
    <property type="match status" value="1"/>
</dbReference>
<keyword evidence="2" id="KW-0378">Hydrolase</keyword>
<dbReference type="Gene3D" id="3.90.850.10">
    <property type="entry name" value="Fumarylacetoacetase-like, C-terminal domain"/>
    <property type="match status" value="1"/>
</dbReference>
<protein>
    <submittedName>
        <fullName evidence="2">Fumarylacetoacetate hydrolase family protein</fullName>
    </submittedName>
</protein>
<reference evidence="2 3" key="1">
    <citation type="submission" date="2019-05" db="EMBL/GenBank/DDBJ databases">
        <title>Ruegeria sp. nov., isolated from tidal flat.</title>
        <authorList>
            <person name="Kim W."/>
        </authorList>
    </citation>
    <scope>NUCLEOTIDE SEQUENCE [LARGE SCALE GENOMIC DNA]</scope>
    <source>
        <strain evidence="2 3">CAU 1488</strain>
    </source>
</reference>
<dbReference type="GO" id="GO:0016787">
    <property type="term" value="F:hydrolase activity"/>
    <property type="evidence" value="ECO:0007669"/>
    <property type="project" value="UniProtKB-KW"/>
</dbReference>
<dbReference type="InterPro" id="IPR011234">
    <property type="entry name" value="Fumarylacetoacetase-like_C"/>
</dbReference>
<dbReference type="Proteomes" id="UP001193035">
    <property type="component" value="Unassembled WGS sequence"/>
</dbReference>
<evidence type="ECO:0000313" key="3">
    <source>
        <dbReference type="Proteomes" id="UP001193035"/>
    </source>
</evidence>
<comment type="caution">
    <text evidence="2">The sequence shown here is derived from an EMBL/GenBank/DDBJ whole genome shotgun (WGS) entry which is preliminary data.</text>
</comment>
<keyword evidence="3" id="KW-1185">Reference proteome</keyword>
<dbReference type="PANTHER" id="PTHR43211:SF1">
    <property type="entry name" value="BLL6422 PROTEIN"/>
    <property type="match status" value="1"/>
</dbReference>
<name>A0ABY2X1H8_9RHOB</name>
<sequence length="207" mass="21934">MMPWGPAGSNILRGFSHYSLLTQLPAQRRGRSLRSLYCCSDDVRGRGAAVTNLSHSTSFHSREWIAPSNRGIKHLAPYVLTANKERHPAALDIAVSVNGAPWGGGNSRDMLHDFADIVAHISASETLYPGEVNGSGTVGTGCGLETGRFLSDGDSMDLTIQGIGTPSPRIVKPADKLTCRSSTPTSRPESGRLAIVGPLSRRAGAGR</sequence>
<gene>
    <name evidence="2" type="ORF">FGK63_08195</name>
</gene>
<evidence type="ECO:0000313" key="2">
    <source>
        <dbReference type="EMBL" id="TMV09084.1"/>
    </source>
</evidence>
<dbReference type="InterPro" id="IPR036663">
    <property type="entry name" value="Fumarylacetoacetase_C_sf"/>
</dbReference>
<evidence type="ECO:0000259" key="1">
    <source>
        <dbReference type="Pfam" id="PF01557"/>
    </source>
</evidence>
<proteinExistence type="predicted"/>